<dbReference type="EMBL" id="CP098807">
    <property type="protein sequence ID" value="USJ22209.1"/>
    <property type="molecule type" value="Genomic_DNA"/>
</dbReference>
<dbReference type="PANTHER" id="PTHR33490:SF6">
    <property type="entry name" value="SLL1049 PROTEIN"/>
    <property type="match status" value="1"/>
</dbReference>
<dbReference type="Pfam" id="PF01841">
    <property type="entry name" value="Transglut_core"/>
    <property type="match status" value="1"/>
</dbReference>
<dbReference type="RefSeq" id="WP_060518839.1">
    <property type="nucleotide sequence ID" value="NZ_CAXURO020000001.1"/>
</dbReference>
<sequence>MHLKISHTTEYHYDEPVQYALQRLRLTPLTQVGQTVLGWETLVDGAAIEVNYDDHFGNRVHLVSIDGDRETIHITASGEVHTEDRAGVFGPHQSYVPLWLFARETPLTKAGKLIRELAKSAEGDTALARMHALMETIHEAVTYKPGETHAETTAEDALESGQGVCQDHAHILIAAARSLDLPARYISGYLMMEGHPEQTASHAWAEVHLNGLGWVGFDAANKICPDDRYVRIASGLCYRDAAPISGLIHGEAKETLKVSVTVEQQQQSQSQSQNQSQARGQSQNQSQ</sequence>
<organism evidence="3 4">
    <name type="scientific">Ensifer adhaerens</name>
    <name type="common">Sinorhizobium morelense</name>
    <dbReference type="NCBI Taxonomy" id="106592"/>
    <lineage>
        <taxon>Bacteria</taxon>
        <taxon>Pseudomonadati</taxon>
        <taxon>Pseudomonadota</taxon>
        <taxon>Alphaproteobacteria</taxon>
        <taxon>Hyphomicrobiales</taxon>
        <taxon>Rhizobiaceae</taxon>
        <taxon>Sinorhizobium/Ensifer group</taxon>
        <taxon>Ensifer</taxon>
    </lineage>
</organism>
<dbReference type="OrthoDB" id="9804023at2"/>
<accession>A0A9Q9D8P0</accession>
<dbReference type="Pfam" id="PF08379">
    <property type="entry name" value="Bact_transglu_N"/>
    <property type="match status" value="1"/>
</dbReference>
<gene>
    <name evidence="3" type="ORF">NE863_12905</name>
</gene>
<reference evidence="3" key="1">
    <citation type="submission" date="2022-06" db="EMBL/GenBank/DDBJ databases">
        <title>Physiological and biochemical characterization and genomic elucidation of a strain of the genus Ensifer adhaerens M8 that combines arsenic oxidation and chromium reduction.</title>
        <authorList>
            <person name="Li X."/>
            <person name="Yu c."/>
        </authorList>
    </citation>
    <scope>NUCLEOTIDE SEQUENCE</scope>
    <source>
        <strain evidence="3">M8</strain>
    </source>
</reference>
<proteinExistence type="predicted"/>
<dbReference type="AlphaFoldDB" id="A0A9Q9D8P0"/>
<dbReference type="SUPFAM" id="SSF54001">
    <property type="entry name" value="Cysteine proteinases"/>
    <property type="match status" value="1"/>
</dbReference>
<feature type="region of interest" description="Disordered" evidence="1">
    <location>
        <begin position="262"/>
        <end position="287"/>
    </location>
</feature>
<evidence type="ECO:0000313" key="3">
    <source>
        <dbReference type="EMBL" id="USJ22209.1"/>
    </source>
</evidence>
<feature type="domain" description="Transglutaminase-like" evidence="2">
    <location>
        <begin position="157"/>
        <end position="221"/>
    </location>
</feature>
<dbReference type="InterPro" id="IPR013589">
    <property type="entry name" value="Bac_transglu_N"/>
</dbReference>
<protein>
    <submittedName>
        <fullName evidence="3">Transglutaminase family protein</fullName>
    </submittedName>
</protein>
<dbReference type="Gene3D" id="3.10.620.30">
    <property type="match status" value="1"/>
</dbReference>
<dbReference type="InterPro" id="IPR038765">
    <property type="entry name" value="Papain-like_cys_pep_sf"/>
</dbReference>
<dbReference type="InterPro" id="IPR002931">
    <property type="entry name" value="Transglutaminase-like"/>
</dbReference>
<dbReference type="Proteomes" id="UP001055460">
    <property type="component" value="Chromosome"/>
</dbReference>
<dbReference type="SMART" id="SM00460">
    <property type="entry name" value="TGc"/>
    <property type="match status" value="1"/>
</dbReference>
<name>A0A9Q9D8P0_ENSAD</name>
<evidence type="ECO:0000256" key="1">
    <source>
        <dbReference type="SAM" id="MobiDB-lite"/>
    </source>
</evidence>
<feature type="compositionally biased region" description="Low complexity" evidence="1">
    <location>
        <begin position="264"/>
        <end position="287"/>
    </location>
</feature>
<evidence type="ECO:0000259" key="2">
    <source>
        <dbReference type="SMART" id="SM00460"/>
    </source>
</evidence>
<dbReference type="PANTHER" id="PTHR33490">
    <property type="entry name" value="BLR5614 PROTEIN-RELATED"/>
    <property type="match status" value="1"/>
</dbReference>
<evidence type="ECO:0000313" key="4">
    <source>
        <dbReference type="Proteomes" id="UP001055460"/>
    </source>
</evidence>